<feature type="compositionally biased region" description="Basic and acidic residues" evidence="1">
    <location>
        <begin position="16"/>
        <end position="38"/>
    </location>
</feature>
<dbReference type="AlphaFoldDB" id="A0A061HCX3"/>
<keyword evidence="2" id="KW-0812">Transmembrane</keyword>
<feature type="transmembrane region" description="Helical" evidence="2">
    <location>
        <begin position="125"/>
        <end position="146"/>
    </location>
</feature>
<dbReference type="RefSeq" id="XP_007879986.1">
    <property type="nucleotide sequence ID" value="XM_007881795.1"/>
</dbReference>
<feature type="transmembrane region" description="Helical" evidence="2">
    <location>
        <begin position="83"/>
        <end position="105"/>
    </location>
</feature>
<accession>A0A061HCX3</accession>
<feature type="transmembrane region" description="Helical" evidence="2">
    <location>
        <begin position="289"/>
        <end position="307"/>
    </location>
</feature>
<feature type="transmembrane region" description="Helical" evidence="2">
    <location>
        <begin position="319"/>
        <end position="342"/>
    </location>
</feature>
<feature type="transmembrane region" description="Helical" evidence="2">
    <location>
        <begin position="260"/>
        <end position="282"/>
    </location>
</feature>
<feature type="transmembrane region" description="Helical" evidence="2">
    <location>
        <begin position="221"/>
        <end position="240"/>
    </location>
</feature>
<evidence type="ECO:0000256" key="1">
    <source>
        <dbReference type="SAM" id="MobiDB-lite"/>
    </source>
</evidence>
<protein>
    <submittedName>
        <fullName evidence="3">Uncharacterized protein</fullName>
    </submittedName>
</protein>
<dbReference type="GeneID" id="19318378"/>
<dbReference type="OrthoDB" id="3342455at2759"/>
<evidence type="ECO:0000313" key="4">
    <source>
        <dbReference type="Proteomes" id="UP000053664"/>
    </source>
</evidence>
<proteinExistence type="predicted"/>
<keyword evidence="2" id="KW-0472">Membrane</keyword>
<keyword evidence="2" id="KW-1133">Transmembrane helix</keyword>
<dbReference type="eggNOG" id="ENOG502S1CA">
    <property type="taxonomic scope" value="Eukaryota"/>
</dbReference>
<feature type="region of interest" description="Disordered" evidence="1">
    <location>
        <begin position="377"/>
        <end position="442"/>
    </location>
</feature>
<organism evidence="3 4">
    <name type="scientific">Pseudozyma flocculosa PF-1</name>
    <dbReference type="NCBI Taxonomy" id="1277687"/>
    <lineage>
        <taxon>Eukaryota</taxon>
        <taxon>Fungi</taxon>
        <taxon>Dikarya</taxon>
        <taxon>Basidiomycota</taxon>
        <taxon>Ustilaginomycotina</taxon>
        <taxon>Ustilaginomycetes</taxon>
        <taxon>Ustilaginales</taxon>
        <taxon>Ustilaginaceae</taxon>
        <taxon>Pseudozyma</taxon>
    </lineage>
</organism>
<dbReference type="Proteomes" id="UP000053664">
    <property type="component" value="Unassembled WGS sequence"/>
</dbReference>
<feature type="compositionally biased region" description="Low complexity" evidence="1">
    <location>
        <begin position="424"/>
        <end position="436"/>
    </location>
</feature>
<dbReference type="HOGENOM" id="CLU_033260_1_0_1"/>
<dbReference type="PANTHER" id="PTHR37992">
    <property type="entry name" value="EXPRESSED PROTEIN"/>
    <property type="match status" value="1"/>
</dbReference>
<dbReference type="PANTHER" id="PTHR37992:SF1">
    <property type="entry name" value="DUF1774-DOMAIN-CONTAINING PROTEIN"/>
    <property type="match status" value="1"/>
</dbReference>
<evidence type="ECO:0000313" key="3">
    <source>
        <dbReference type="EMBL" id="EPQ28446.1"/>
    </source>
</evidence>
<dbReference type="InterPro" id="IPR013920">
    <property type="entry name" value="DUF1774_fun"/>
</dbReference>
<sequence>MAAPKPSDNAQPDYIFRPEDPEQLQIERRAQHDQDQHQHRQRLRNASDSTSTSTHTQPGGLSQRYQQLAMDQQEQKALVRVQILTPLSVLLQLGVMIICGSKLISPNLGQVSRRHPTYLTVSEPFVLLYWAVLYLLQIGFAVFLLLSRTPETKKAIVHGVGTRLALANYMMVLWAIFWVLDRRIPFILGTVSLGVIALLLLFNSLVLAVKYRPSKRHPLDWLFIHVPIKMLLVITLQYDLWQQLFMALQWDAGSGHGDQLLQMGLWPAFGIIAGMGVFSALWIFSTADVTWTVAGIYLNIGLLWSKQFPIAHPDHPRPAALTAATILAISLQVVAFIASVAWSRIQARQEGRIALPMSPEDEAAAVRAETERRARASTVADRRHAAAAAPVQPGDEEARIEAPSAEAEAGGSQQGVSVTRKLGSSSTTTNKSPTKSGAPAAK</sequence>
<evidence type="ECO:0000256" key="2">
    <source>
        <dbReference type="SAM" id="Phobius"/>
    </source>
</evidence>
<feature type="transmembrane region" description="Helical" evidence="2">
    <location>
        <begin position="155"/>
        <end position="180"/>
    </location>
</feature>
<feature type="transmembrane region" description="Helical" evidence="2">
    <location>
        <begin position="186"/>
        <end position="209"/>
    </location>
</feature>
<feature type="region of interest" description="Disordered" evidence="1">
    <location>
        <begin position="1"/>
        <end position="60"/>
    </location>
</feature>
<reference evidence="3 4" key="1">
    <citation type="journal article" date="2013" name="Plant Cell">
        <title>The transition from a phytopathogenic smut ancestor to an anamorphic biocontrol agent deciphered by comparative whole-genome analysis.</title>
        <authorList>
            <person name="Lefebvre F."/>
            <person name="Joly D.L."/>
            <person name="Labbe C."/>
            <person name="Teichmann B."/>
            <person name="Linning R."/>
            <person name="Belzile F."/>
            <person name="Bakkeren G."/>
            <person name="Belanger R.R."/>
        </authorList>
    </citation>
    <scope>NUCLEOTIDE SEQUENCE [LARGE SCALE GENOMIC DNA]</scope>
    <source>
        <strain evidence="3 4">PF-1</strain>
    </source>
</reference>
<feature type="compositionally biased region" description="Low complexity" evidence="1">
    <location>
        <begin position="401"/>
        <end position="411"/>
    </location>
</feature>
<name>A0A061HCX3_9BASI</name>
<dbReference type="KEGG" id="pfp:PFL1_04272"/>
<dbReference type="EMBL" id="KE361635">
    <property type="protein sequence ID" value="EPQ28446.1"/>
    <property type="molecule type" value="Genomic_DNA"/>
</dbReference>
<feature type="compositionally biased region" description="Polar residues" evidence="1">
    <location>
        <begin position="46"/>
        <end position="60"/>
    </location>
</feature>
<gene>
    <name evidence="3" type="ORF">PFL1_04272</name>
</gene>